<dbReference type="AlphaFoldDB" id="A0A060BLN7"/>
<sequence>EWGAGRFGKTWLWPEIWQANPQVHNPHLIYPATCSAWPTWTGWRMPRSSRAAPGRADRRDPLAQ</sequence>
<dbReference type="EMBL" id="KF116204">
    <property type="protein sequence ID" value="AIA83447.1"/>
    <property type="molecule type" value="Genomic_DNA"/>
</dbReference>
<proteinExistence type="predicted"/>
<feature type="non-terminal residue" evidence="1">
    <location>
        <position position="1"/>
    </location>
</feature>
<protein>
    <submittedName>
        <fullName evidence="1">CAZy families CBM50 protein</fullName>
    </submittedName>
</protein>
<evidence type="ECO:0000313" key="1">
    <source>
        <dbReference type="EMBL" id="AIA83447.1"/>
    </source>
</evidence>
<organism evidence="1">
    <name type="scientific">uncultured Xylella fastidiosa</name>
    <dbReference type="NCBI Taxonomy" id="329530"/>
    <lineage>
        <taxon>Bacteria</taxon>
        <taxon>Pseudomonadati</taxon>
        <taxon>Pseudomonadota</taxon>
        <taxon>Gammaproteobacteria</taxon>
        <taxon>Lysobacterales</taxon>
        <taxon>Lysobacteraceae</taxon>
        <taxon>Xylella</taxon>
    </lineage>
</organism>
<name>A0A060BLN7_XYLFS</name>
<accession>A0A060BLN7</accession>
<reference evidence="1" key="1">
    <citation type="journal article" date="2013" name="Environ. Microbiol.">
        <title>Seasonally variable intestinal metagenomes of the red palm weevil (Rhynchophorus ferrugineus).</title>
        <authorList>
            <person name="Jia S."/>
            <person name="Zhang X."/>
            <person name="Zhang G."/>
            <person name="Yin A."/>
            <person name="Zhang S."/>
            <person name="Li F."/>
            <person name="Wang L."/>
            <person name="Zhao D."/>
            <person name="Yun Q."/>
            <person name="Tala"/>
            <person name="Wang J."/>
            <person name="Sun G."/>
            <person name="Baabdullah M."/>
            <person name="Yu X."/>
            <person name="Hu S."/>
            <person name="Al-Mssallem I.S."/>
            <person name="Yu J."/>
        </authorList>
    </citation>
    <scope>NUCLEOTIDE SEQUENCE</scope>
</reference>